<protein>
    <submittedName>
        <fullName evidence="1">Uncharacterized protein</fullName>
    </submittedName>
</protein>
<evidence type="ECO:0000313" key="2">
    <source>
        <dbReference type="Proteomes" id="UP000316781"/>
    </source>
</evidence>
<dbReference type="AlphaFoldDB" id="A0A549SH47"/>
<proteinExistence type="predicted"/>
<sequence>MNREFYFCLIEASRDLYPDDEIAPVAECCNQPDPDDDARARREQKRPDLQWIYLDRYESDPQRSSKQFVVECKRLGDPPRSDWVLNLNYIEHGIARFRHPDWAYAKRAESGAMIGYMQSMTPTAILADVNTECRSKSFPDLTPASAWQTGEATQLDHVFERSFEVSPIRLHHFWIDLRVVQGS</sequence>
<dbReference type="Proteomes" id="UP000316781">
    <property type="component" value="Unassembled WGS sequence"/>
</dbReference>
<reference evidence="1 2" key="1">
    <citation type="submission" date="2019-07" db="EMBL/GenBank/DDBJ databases">
        <title>Ln-dependent methylotrophs.</title>
        <authorList>
            <person name="Tani A."/>
        </authorList>
    </citation>
    <scope>NUCLEOTIDE SEQUENCE [LARGE SCALE GENOMIC DNA]</scope>
    <source>
        <strain evidence="1 2">SM89A</strain>
    </source>
</reference>
<dbReference type="RefSeq" id="WP_142864156.1">
    <property type="nucleotide sequence ID" value="NZ_VJMF01000078.1"/>
</dbReference>
<name>A0A549SH47_METSR</name>
<dbReference type="EMBL" id="VJMF01000078">
    <property type="protein sequence ID" value="TRL28959.1"/>
    <property type="molecule type" value="Genomic_DNA"/>
</dbReference>
<comment type="caution">
    <text evidence="1">The sequence shown here is derived from an EMBL/GenBank/DDBJ whole genome shotgun (WGS) entry which is preliminary data.</text>
</comment>
<gene>
    <name evidence="1" type="ORF">FM996_17935</name>
</gene>
<evidence type="ECO:0000313" key="1">
    <source>
        <dbReference type="EMBL" id="TRL28959.1"/>
    </source>
</evidence>
<organism evidence="1 2">
    <name type="scientific">Methylosinus sporium</name>
    <dbReference type="NCBI Taxonomy" id="428"/>
    <lineage>
        <taxon>Bacteria</taxon>
        <taxon>Pseudomonadati</taxon>
        <taxon>Pseudomonadota</taxon>
        <taxon>Alphaproteobacteria</taxon>
        <taxon>Hyphomicrobiales</taxon>
        <taxon>Methylocystaceae</taxon>
        <taxon>Methylosinus</taxon>
    </lineage>
</organism>
<accession>A0A549SH47</accession>